<proteinExistence type="predicted"/>
<keyword evidence="2" id="KW-1185">Reference proteome</keyword>
<sequence length="44" mass="4829">MDWQLKGGGGVFCSRRAAGRQSMTWAEAQKPLNSGTPDKYITKV</sequence>
<evidence type="ECO:0000313" key="1">
    <source>
        <dbReference type="EMBL" id="CCQ47791.1"/>
    </source>
</evidence>
<reference evidence="2" key="1">
    <citation type="journal article" date="2014" name="Genome Announc.">
        <title>Genome Sequence of Arthrobacter siccitolerans 4J27, a Xeroprotectant-Producing Desiccation-Tolerant Microorganism.</title>
        <authorList>
            <person name="Manzanera M."/>
            <person name="Santa-Cruz-Calvo L."/>
            <person name="Vilchez J.I."/>
            <person name="Garcia-Fontana C."/>
            <person name="Silva-Castro G.A."/>
            <person name="Calvo C."/>
            <person name="Gonzalez-Lopez J."/>
        </authorList>
    </citation>
    <scope>NUCLEOTIDE SEQUENCE [LARGE SCALE GENOMIC DNA]</scope>
    <source>
        <strain evidence="2">4J27</strain>
    </source>
</reference>
<name>A0A024H7R0_9MICC</name>
<gene>
    <name evidence="1" type="ORF">ARTSIC4J27_3787</name>
</gene>
<accession>A0A024H7R0</accession>
<organism evidence="1 2">
    <name type="scientific">Pseudarthrobacter siccitolerans</name>
    <dbReference type="NCBI Taxonomy" id="861266"/>
    <lineage>
        <taxon>Bacteria</taxon>
        <taxon>Bacillati</taxon>
        <taxon>Actinomycetota</taxon>
        <taxon>Actinomycetes</taxon>
        <taxon>Micrococcales</taxon>
        <taxon>Micrococcaceae</taxon>
        <taxon>Pseudarthrobacter</taxon>
    </lineage>
</organism>
<protein>
    <submittedName>
        <fullName evidence="1">Uncharacterized protein</fullName>
    </submittedName>
</protein>
<evidence type="ECO:0000313" key="2">
    <source>
        <dbReference type="Proteomes" id="UP000035722"/>
    </source>
</evidence>
<dbReference type="AlphaFoldDB" id="A0A024H7R0"/>
<dbReference type="Proteomes" id="UP000035722">
    <property type="component" value="Unassembled WGS sequence"/>
</dbReference>
<comment type="caution">
    <text evidence="1">The sequence shown here is derived from an EMBL/GenBank/DDBJ whole genome shotgun (WGS) entry which is preliminary data.</text>
</comment>
<dbReference type="STRING" id="861266.ARTSIC4J27_3787"/>
<dbReference type="EMBL" id="CAQI01000053">
    <property type="protein sequence ID" value="CCQ47791.1"/>
    <property type="molecule type" value="Genomic_DNA"/>
</dbReference>